<evidence type="ECO:0000256" key="8">
    <source>
        <dbReference type="ARBA" id="ARBA00048995"/>
    </source>
</evidence>
<dbReference type="GO" id="GO:0006099">
    <property type="term" value="P:tricarboxylic acid cycle"/>
    <property type="evidence" value="ECO:0007669"/>
    <property type="project" value="InterPro"/>
</dbReference>
<evidence type="ECO:0000313" key="11">
    <source>
        <dbReference type="EMBL" id="GAB94742.1"/>
    </source>
</evidence>
<dbReference type="Gene3D" id="1.20.1440.90">
    <property type="entry name" value="Phosphoenolpyruvate/pyruvate domain"/>
    <property type="match status" value="1"/>
</dbReference>
<evidence type="ECO:0000256" key="2">
    <source>
        <dbReference type="ARBA" id="ARBA00008346"/>
    </source>
</evidence>
<feature type="active site" evidence="9">
    <location>
        <position position="570"/>
    </location>
</feature>
<evidence type="ECO:0000256" key="10">
    <source>
        <dbReference type="PROSITE-ProRule" id="PRU10111"/>
    </source>
</evidence>
<dbReference type="InterPro" id="IPR022805">
    <property type="entry name" value="PEP_COase_bac/pln-type"/>
</dbReference>
<evidence type="ECO:0000256" key="7">
    <source>
        <dbReference type="ARBA" id="ARBA00023300"/>
    </source>
</evidence>
<keyword evidence="11" id="KW-0670">Pyruvate</keyword>
<dbReference type="eggNOG" id="COG2352">
    <property type="taxonomic scope" value="Bacteria"/>
</dbReference>
<dbReference type="GO" id="GO:0015977">
    <property type="term" value="P:carbon fixation"/>
    <property type="evidence" value="ECO:0007669"/>
    <property type="project" value="UniProtKB-UniRule"/>
</dbReference>
<dbReference type="InterPro" id="IPR021135">
    <property type="entry name" value="PEP_COase"/>
</dbReference>
<dbReference type="GO" id="GO:0005829">
    <property type="term" value="C:cytosol"/>
    <property type="evidence" value="ECO:0007669"/>
    <property type="project" value="TreeGrafter"/>
</dbReference>
<dbReference type="GO" id="GO:0006107">
    <property type="term" value="P:oxaloacetate metabolic process"/>
    <property type="evidence" value="ECO:0007669"/>
    <property type="project" value="UniProtKB-UniRule"/>
</dbReference>
<dbReference type="PROSITE" id="PS00781">
    <property type="entry name" value="PEPCASE_1"/>
    <property type="match status" value="1"/>
</dbReference>
<feature type="active site" evidence="9 10">
    <location>
        <position position="146"/>
    </location>
</feature>
<evidence type="ECO:0000313" key="12">
    <source>
        <dbReference type="Proteomes" id="UP000008366"/>
    </source>
</evidence>
<dbReference type="SUPFAM" id="SSF51621">
    <property type="entry name" value="Phosphoenolpyruvate/pyruvate domain"/>
    <property type="match status" value="1"/>
</dbReference>
<comment type="cofactor">
    <cofactor evidence="9">
        <name>Mg(2+)</name>
        <dbReference type="ChEBI" id="CHEBI:18420"/>
    </cofactor>
</comment>
<sequence>MSQDSVSNADPTLTPALDADLDFLSGLHEQVLTEGGGADLVQVLAALVQACAESGASDDGSRAQAIVASLDHDTTARLTRAVTVHLHLTNLAEERLRSRSLRVEDGEFTGGVDAGGVGEAITALSDEVDVSARLQELRVHPVLTAHPTEARRRAVTGALTRIAAQLDRYDDPHNGPAEQAVARRRLLENIDILARTSTLRSTQPEPRDEVKTMLTVFDHTLFRAIPRLYRSVEAALPAADPGRAAPHVPAFLRFGSWVGGDRDGNPHVTAAVTRETMAQQAEQALAQLHATVERIARTMTMDLLWTPPSDALLASLAVDAVALPEAFAKFAKDSPDEPHRQKMLVIAARVAATRAQRADLTYHEPAEMITDLRLVQDSLVAAGDERTARGELQHLIWLVETFGFHLAELEVRQHSAVHEAALTELLGQLGDPALDPARAAQDIEVLDRLATQGWPRTVVPTTQRTQEVLDTIRVMAWLQQRWGTSCCGRYIVSFTRNAADLAAVRALARLAVGDAPMRLDVVPLFETGADLANAVSILASWSQLASTQAWLDSGQARAVEVMVGYSDSAKDVGPASATLTLDRAERELVAWAREARVQLTLFHGRGGSLGRGGGPLHRAILAQPSGSVDGRFKVTEQGEVIFARYADVMIAQRHLERLTSAVLLTDAPELAAQREAAAARYADLGRIIDTQSRGCYRALVQAPGFADLIAEVSPLDEIGELRLGSRPARRSGATSGRSLDDLRAIPWVFSWAQTRVNLPGWYGLGSGLAAVDDVALLREAYASWPLFAAMIDVAEMSLAKTDRGIAQQYLALGRRPDLAEQILTEYDLSMRLVLAVLDQRELLERKPHLHTTIRLRMPYVNALSHLQLRALRMLRHPHDPRTGDRPDEQAWRRILLLTVNGAAAGLQNTG</sequence>
<keyword evidence="7 9" id="KW-0120">Carbon dioxide fixation</keyword>
<dbReference type="STRING" id="1184609.KILIM_011_00150"/>
<dbReference type="OrthoDB" id="9768133at2"/>
<evidence type="ECO:0000256" key="4">
    <source>
        <dbReference type="ARBA" id="ARBA00022419"/>
    </source>
</evidence>
<keyword evidence="12" id="KW-1185">Reference proteome</keyword>
<proteinExistence type="inferred from homology"/>
<evidence type="ECO:0000256" key="3">
    <source>
        <dbReference type="ARBA" id="ARBA00012305"/>
    </source>
</evidence>
<comment type="similarity">
    <text evidence="2 9">Belongs to the PEPCase type 1 family.</text>
</comment>
<dbReference type="PRINTS" id="PR00150">
    <property type="entry name" value="PEPCARBXLASE"/>
</dbReference>
<dbReference type="GO" id="GO:0000287">
    <property type="term" value="F:magnesium ion binding"/>
    <property type="evidence" value="ECO:0007669"/>
    <property type="project" value="UniProtKB-UniRule"/>
</dbReference>
<dbReference type="RefSeq" id="WP_006591274.1">
    <property type="nucleotide sequence ID" value="NZ_BAHD01000011.1"/>
</dbReference>
<evidence type="ECO:0000256" key="1">
    <source>
        <dbReference type="ARBA" id="ARBA00003670"/>
    </source>
</evidence>
<dbReference type="EC" id="4.1.1.31" evidence="3 9"/>
<organism evidence="11 12">
    <name type="scientific">Kineosphaera limosa NBRC 100340</name>
    <dbReference type="NCBI Taxonomy" id="1184609"/>
    <lineage>
        <taxon>Bacteria</taxon>
        <taxon>Bacillati</taxon>
        <taxon>Actinomycetota</taxon>
        <taxon>Actinomycetes</taxon>
        <taxon>Micrococcales</taxon>
        <taxon>Dermatophilaceae</taxon>
        <taxon>Kineosphaera</taxon>
    </lineage>
</organism>
<dbReference type="AlphaFoldDB" id="K6WRN0"/>
<keyword evidence="5 9" id="KW-0460">Magnesium</keyword>
<keyword evidence="6 9" id="KW-0456">Lyase</keyword>
<dbReference type="Proteomes" id="UP000008366">
    <property type="component" value="Unassembled WGS sequence"/>
</dbReference>
<evidence type="ECO:0000256" key="6">
    <source>
        <dbReference type="ARBA" id="ARBA00023239"/>
    </source>
</evidence>
<evidence type="ECO:0000256" key="9">
    <source>
        <dbReference type="HAMAP-Rule" id="MF_00595"/>
    </source>
</evidence>
<comment type="catalytic activity">
    <reaction evidence="8 9">
        <text>oxaloacetate + phosphate = phosphoenolpyruvate + hydrogencarbonate</text>
        <dbReference type="Rhea" id="RHEA:28370"/>
        <dbReference type="ChEBI" id="CHEBI:16452"/>
        <dbReference type="ChEBI" id="CHEBI:17544"/>
        <dbReference type="ChEBI" id="CHEBI:43474"/>
        <dbReference type="ChEBI" id="CHEBI:58702"/>
        <dbReference type="EC" id="4.1.1.31"/>
    </reaction>
</comment>
<reference evidence="11 12" key="1">
    <citation type="submission" date="2012-08" db="EMBL/GenBank/DDBJ databases">
        <title>Whole genome shotgun sequence of Kineosphaera limosa NBRC 100340.</title>
        <authorList>
            <person name="Yoshida I."/>
            <person name="Isaki S."/>
            <person name="Hosoyama A."/>
            <person name="Tsuchikane K."/>
            <person name="Katsumata H."/>
            <person name="Ando Y."/>
            <person name="Ohji S."/>
            <person name="Hamada M."/>
            <person name="Tamura T."/>
            <person name="Yamazoe A."/>
            <person name="Yamazaki S."/>
            <person name="Fujita N."/>
        </authorList>
    </citation>
    <scope>NUCLEOTIDE SEQUENCE [LARGE SCALE GENOMIC DNA]</scope>
    <source>
        <strain evidence="11 12">NBRC 100340</strain>
    </source>
</reference>
<dbReference type="HAMAP" id="MF_00595">
    <property type="entry name" value="PEPcase_type1"/>
    <property type="match status" value="1"/>
</dbReference>
<name>K6WRN0_9MICO</name>
<gene>
    <name evidence="9 11" type="primary">ppc</name>
    <name evidence="11" type="ORF">KILIM_011_00150</name>
</gene>
<dbReference type="InterPro" id="IPR015813">
    <property type="entry name" value="Pyrv/PenolPyrv_kinase-like_dom"/>
</dbReference>
<dbReference type="InterPro" id="IPR018129">
    <property type="entry name" value="PEP_COase_Lys_AS"/>
</dbReference>
<comment type="function">
    <text evidence="1 9">Forms oxaloacetate, a four-carbon dicarboxylic acid source for the tricarboxylic acid cycle.</text>
</comment>
<dbReference type="Pfam" id="PF00311">
    <property type="entry name" value="PEPcase"/>
    <property type="match status" value="1"/>
</dbReference>
<accession>K6WRN0</accession>
<comment type="subunit">
    <text evidence="9">Homotetramer.</text>
</comment>
<comment type="caution">
    <text evidence="11">The sequence shown here is derived from an EMBL/GenBank/DDBJ whole genome shotgun (WGS) entry which is preliminary data.</text>
</comment>
<dbReference type="PANTHER" id="PTHR30523">
    <property type="entry name" value="PHOSPHOENOLPYRUVATE CARBOXYLASE"/>
    <property type="match status" value="1"/>
</dbReference>
<dbReference type="PANTHER" id="PTHR30523:SF6">
    <property type="entry name" value="PHOSPHOENOLPYRUVATE CARBOXYLASE"/>
    <property type="match status" value="1"/>
</dbReference>
<protein>
    <recommendedName>
        <fullName evidence="4 9">Phosphoenolpyruvate carboxylase</fullName>
        <shortName evidence="9">PEPC</shortName>
        <shortName evidence="9">PEPCase</shortName>
        <ecNumber evidence="3 9">4.1.1.31</ecNumber>
    </recommendedName>
</protein>
<dbReference type="GO" id="GO:0008964">
    <property type="term" value="F:phosphoenolpyruvate carboxylase activity"/>
    <property type="evidence" value="ECO:0007669"/>
    <property type="project" value="UniProtKB-UniRule"/>
</dbReference>
<evidence type="ECO:0000256" key="5">
    <source>
        <dbReference type="ARBA" id="ARBA00022842"/>
    </source>
</evidence>
<dbReference type="EMBL" id="BAHD01000011">
    <property type="protein sequence ID" value="GAB94742.1"/>
    <property type="molecule type" value="Genomic_DNA"/>
</dbReference>